<dbReference type="AlphaFoldDB" id="A0A699I4D5"/>
<dbReference type="EMBL" id="BKCJ010241763">
    <property type="protein sequence ID" value="GEZ10931.1"/>
    <property type="molecule type" value="Genomic_DNA"/>
</dbReference>
<comment type="caution">
    <text evidence="2">The sequence shown here is derived from an EMBL/GenBank/DDBJ whole genome shotgun (WGS) entry which is preliminary data.</text>
</comment>
<dbReference type="GO" id="GO:0003964">
    <property type="term" value="F:RNA-directed DNA polymerase activity"/>
    <property type="evidence" value="ECO:0007669"/>
    <property type="project" value="UniProtKB-KW"/>
</dbReference>
<gene>
    <name evidence="2" type="ORF">Tci_482904</name>
</gene>
<dbReference type="CDD" id="cd00590">
    <property type="entry name" value="RRM_SF"/>
    <property type="match status" value="1"/>
</dbReference>
<dbReference type="InterPro" id="IPR035979">
    <property type="entry name" value="RBD_domain_sf"/>
</dbReference>
<dbReference type="SUPFAM" id="SSF54928">
    <property type="entry name" value="RNA-binding domain, RBD"/>
    <property type="match status" value="1"/>
</dbReference>
<keyword evidence="2" id="KW-0808">Transferase</keyword>
<evidence type="ECO:0000256" key="1">
    <source>
        <dbReference type="SAM" id="MobiDB-lite"/>
    </source>
</evidence>
<dbReference type="InterPro" id="IPR012677">
    <property type="entry name" value="Nucleotide-bd_a/b_plait_sf"/>
</dbReference>
<keyword evidence="2" id="KW-0548">Nucleotidyltransferase</keyword>
<protein>
    <submittedName>
        <fullName evidence="2">RNA-directed DNA polymerase, eukaryota, nucleotide-binding alpha-beta plait domain protein</fullName>
    </submittedName>
</protein>
<keyword evidence="2" id="KW-0695">RNA-directed DNA polymerase</keyword>
<name>A0A699I4D5_TANCI</name>
<proteinExistence type="predicted"/>
<feature type="region of interest" description="Disordered" evidence="1">
    <location>
        <begin position="262"/>
        <end position="286"/>
    </location>
</feature>
<feature type="compositionally biased region" description="Polar residues" evidence="1">
    <location>
        <begin position="268"/>
        <end position="282"/>
    </location>
</feature>
<dbReference type="Gene3D" id="3.30.70.330">
    <property type="match status" value="1"/>
</dbReference>
<evidence type="ECO:0000313" key="2">
    <source>
        <dbReference type="EMBL" id="GEZ10931.1"/>
    </source>
</evidence>
<sequence>MGDGNWKSYRSKEDQTQSISHSIVVTNFHDHVTARDLWKVCNDYEVVVDVFIPYKKSKAGNRFAFGWFIKVNNIDRLVANLCTIWIGCFHLHANVSRFHRECKPPTPSYPSNANERNSPGSFVTIFKSVKSYNVMFDQKKEVFQNLSLAYLEGLWALIETVYTSVKEKLLNHQEDAEDNGSQFGDKVIVDNDVERVSESICMHNNDLLYNNNHNNIMPDKDKVLSDDPFNLYDIQNKRNDSGDDLKYPPGFTPSVINKEEVNEKEKGVTSNEVNEHVNSTSNKLEKSVPKENFHDVMVPSALSV</sequence>
<organism evidence="2">
    <name type="scientific">Tanacetum cinerariifolium</name>
    <name type="common">Dalmatian daisy</name>
    <name type="synonym">Chrysanthemum cinerariifolium</name>
    <dbReference type="NCBI Taxonomy" id="118510"/>
    <lineage>
        <taxon>Eukaryota</taxon>
        <taxon>Viridiplantae</taxon>
        <taxon>Streptophyta</taxon>
        <taxon>Embryophyta</taxon>
        <taxon>Tracheophyta</taxon>
        <taxon>Spermatophyta</taxon>
        <taxon>Magnoliopsida</taxon>
        <taxon>eudicotyledons</taxon>
        <taxon>Gunneridae</taxon>
        <taxon>Pentapetalae</taxon>
        <taxon>asterids</taxon>
        <taxon>campanulids</taxon>
        <taxon>Asterales</taxon>
        <taxon>Asteraceae</taxon>
        <taxon>Asteroideae</taxon>
        <taxon>Anthemideae</taxon>
        <taxon>Anthemidinae</taxon>
        <taxon>Tanacetum</taxon>
    </lineage>
</organism>
<accession>A0A699I4D5</accession>
<dbReference type="GO" id="GO:0003676">
    <property type="term" value="F:nucleic acid binding"/>
    <property type="evidence" value="ECO:0007669"/>
    <property type="project" value="InterPro"/>
</dbReference>
<reference evidence="2" key="1">
    <citation type="journal article" date="2019" name="Sci. Rep.">
        <title>Draft genome of Tanacetum cinerariifolium, the natural source of mosquito coil.</title>
        <authorList>
            <person name="Yamashiro T."/>
            <person name="Shiraishi A."/>
            <person name="Satake H."/>
            <person name="Nakayama K."/>
        </authorList>
    </citation>
    <scope>NUCLEOTIDE SEQUENCE</scope>
</reference>